<dbReference type="AlphaFoldDB" id="A0A0D6LYS6"/>
<gene>
    <name evidence="2" type="ORF">ANCCEY_04595</name>
</gene>
<dbReference type="PANTHER" id="PTHR47163">
    <property type="entry name" value="DDE_TNP_IS1595 DOMAIN-CONTAINING PROTEIN"/>
    <property type="match status" value="1"/>
</dbReference>
<dbReference type="EMBL" id="KE124868">
    <property type="protein sequence ID" value="EPB76338.1"/>
    <property type="molecule type" value="Genomic_DNA"/>
</dbReference>
<feature type="domain" description="ISXO2-like transposase" evidence="1">
    <location>
        <begin position="65"/>
        <end position="202"/>
    </location>
</feature>
<organism evidence="2 3">
    <name type="scientific">Ancylostoma ceylanicum</name>
    <dbReference type="NCBI Taxonomy" id="53326"/>
    <lineage>
        <taxon>Eukaryota</taxon>
        <taxon>Metazoa</taxon>
        <taxon>Ecdysozoa</taxon>
        <taxon>Nematoda</taxon>
        <taxon>Chromadorea</taxon>
        <taxon>Rhabditida</taxon>
        <taxon>Rhabditina</taxon>
        <taxon>Rhabditomorpha</taxon>
        <taxon>Strongyloidea</taxon>
        <taxon>Ancylostomatidae</taxon>
        <taxon>Ancylostomatinae</taxon>
        <taxon>Ancylostoma</taxon>
    </lineage>
</organism>
<dbReference type="Pfam" id="PF13843">
    <property type="entry name" value="DDE_Tnp_1_7"/>
    <property type="match status" value="1"/>
</dbReference>
<keyword evidence="3" id="KW-1185">Reference proteome</keyword>
<protein>
    <recommendedName>
        <fullName evidence="1">ISXO2-like transposase domain-containing protein</fullName>
    </recommendedName>
</protein>
<dbReference type="InterPro" id="IPR053164">
    <property type="entry name" value="IS1016-like_transposase"/>
</dbReference>
<dbReference type="InterPro" id="IPR024445">
    <property type="entry name" value="Tnp_ISXO2-like"/>
</dbReference>
<dbReference type="Proteomes" id="UP000054495">
    <property type="component" value="Unassembled WGS sequence"/>
</dbReference>
<name>A0A0D6LYS6_9BILA</name>
<dbReference type="SMART" id="SM01126">
    <property type="entry name" value="DDE_Tnp_IS1595"/>
    <property type="match status" value="1"/>
</dbReference>
<sequence>MREKGMVVTRTTLRRLEEELRCLREHLDGRGRIRKLASGDSAARLASLAILPAQNKIVKNPKCGEFGRIVEIDETCVTKKKYNRGRWVLRHQWLSGRYERGRGKFFLILVRRDATFLRLVKYIGTSIVSDCWGAYNRISSLLQEYRHITFNYLVNFADPTTDAHTQNIECHWQTFKNLANRRSGVNNRRYRNYFSDFRWRQRCKSPVELYNLFIDDEVIDITVQGANRYRANKDEAFVLTDNLEMKQFLSIIIQMDFIHLPKLEDYWSTNVEIEGNSICMSNAKIEILVDNEITSSRLQ</sequence>
<reference evidence="2 3" key="1">
    <citation type="submission" date="2013-05" db="EMBL/GenBank/DDBJ databases">
        <title>Draft genome of the parasitic nematode Anyclostoma ceylanicum.</title>
        <authorList>
            <person name="Mitreva M."/>
        </authorList>
    </citation>
    <scope>NUCLEOTIDE SEQUENCE [LARGE SCALE GENOMIC DNA]</scope>
</reference>
<dbReference type="PANTHER" id="PTHR47163:SF2">
    <property type="entry name" value="SI:DKEY-17M8.2"/>
    <property type="match status" value="1"/>
</dbReference>
<evidence type="ECO:0000313" key="2">
    <source>
        <dbReference type="EMBL" id="EPB76338.1"/>
    </source>
</evidence>
<proteinExistence type="predicted"/>
<dbReference type="InterPro" id="IPR029526">
    <property type="entry name" value="PGBD"/>
</dbReference>
<evidence type="ECO:0000313" key="3">
    <source>
        <dbReference type="Proteomes" id="UP000054495"/>
    </source>
</evidence>
<accession>A0A0D6LYS6</accession>
<evidence type="ECO:0000259" key="1">
    <source>
        <dbReference type="SMART" id="SM01126"/>
    </source>
</evidence>